<proteinExistence type="predicted"/>
<evidence type="ECO:0008006" key="3">
    <source>
        <dbReference type="Google" id="ProtNLM"/>
    </source>
</evidence>
<name>A0A5M9QKR4_9HELI</name>
<sequence>MADKGYTVLEFDGSIDDTPYPNHPNIHFYKAFVGVSDDASTISLARILAESKLDPSAHNILQCDIENAEWEILDAIVMQDLLAFAQIIFEFHGCDPDDLQGSILRLRVLEKLREHFTPIHTHYNNCAGICLGVIDSIAYPFCHSLEISYLRNDLVPSDARLVSGLASIALDSPCSANKADIPVIFPNPTPKS</sequence>
<dbReference type="InterPro" id="IPR026913">
    <property type="entry name" value="METTL24"/>
</dbReference>
<organism evidence="1 2">
    <name type="scientific">Helicobacter canis</name>
    <dbReference type="NCBI Taxonomy" id="29419"/>
    <lineage>
        <taxon>Bacteria</taxon>
        <taxon>Pseudomonadati</taxon>
        <taxon>Campylobacterota</taxon>
        <taxon>Epsilonproteobacteria</taxon>
        <taxon>Campylobacterales</taxon>
        <taxon>Helicobacteraceae</taxon>
        <taxon>Helicobacter</taxon>
    </lineage>
</organism>
<dbReference type="AlphaFoldDB" id="A0A5M9QKR4"/>
<gene>
    <name evidence="1" type="ORF">F4V45_06010</name>
</gene>
<dbReference type="PANTHER" id="PTHR32026">
    <property type="entry name" value="METHYLTRANSFERASE-LIKE PROTEIN 24"/>
    <property type="match status" value="1"/>
</dbReference>
<accession>A0A5M9QKR4</accession>
<evidence type="ECO:0000313" key="1">
    <source>
        <dbReference type="EMBL" id="KAA8708629.1"/>
    </source>
</evidence>
<dbReference type="PANTHER" id="PTHR32026:SF10">
    <property type="entry name" value="METHYLTRANSFERASE-LIKE PROTEIN 24-RELATED"/>
    <property type="match status" value="1"/>
</dbReference>
<reference evidence="1 2" key="1">
    <citation type="submission" date="2019-09" db="EMBL/GenBank/DDBJ databases">
        <title>Draft genome sequence of various Type strains from the CCUG.</title>
        <authorList>
            <person name="Pineiro-Iglesias B."/>
            <person name="Tunovic T."/>
            <person name="Unosson C."/>
            <person name="Inganas E."/>
            <person name="Ohlen M."/>
            <person name="Cardew S."/>
            <person name="Jensie-Markopoulos S."/>
            <person name="Salva-Serra F."/>
            <person name="Jaen-Luchoro D."/>
            <person name="Karlsson R."/>
            <person name="Svensson-Stadler L."/>
            <person name="Chun J."/>
            <person name="Moore E."/>
        </authorList>
    </citation>
    <scope>NUCLEOTIDE SEQUENCE [LARGE SCALE GENOMIC DNA]</scope>
    <source>
        <strain evidence="1 2">CCUG 32756T</strain>
    </source>
</reference>
<evidence type="ECO:0000313" key="2">
    <source>
        <dbReference type="Proteomes" id="UP000323707"/>
    </source>
</evidence>
<dbReference type="Proteomes" id="UP000323707">
    <property type="component" value="Unassembled WGS sequence"/>
</dbReference>
<protein>
    <recommendedName>
        <fullName evidence="3">Methyltransferase FkbM domain-containing protein</fullName>
    </recommendedName>
</protein>
<comment type="caution">
    <text evidence="1">The sequence shown here is derived from an EMBL/GenBank/DDBJ whole genome shotgun (WGS) entry which is preliminary data.</text>
</comment>
<dbReference type="EMBL" id="VXKE01000019">
    <property type="protein sequence ID" value="KAA8708629.1"/>
    <property type="molecule type" value="Genomic_DNA"/>
</dbReference>